<evidence type="ECO:0000313" key="2">
    <source>
        <dbReference type="EnsemblMetazoa" id="CJA01281.1"/>
    </source>
</evidence>
<dbReference type="OMA" id="HARHVWI"/>
<reference evidence="2" key="2">
    <citation type="submission" date="2022-06" db="UniProtKB">
        <authorList>
            <consortium name="EnsemblMetazoa"/>
        </authorList>
    </citation>
    <scope>IDENTIFICATION</scope>
    <source>
        <strain evidence="2">DF5081</strain>
    </source>
</reference>
<name>A0A8R1HGV7_CAEJA</name>
<sequence>MISQDALQTITEHLSPTSRLNLAAIDQRFFDVATRWSDVKTIVFDDEDVTLAGANFVYTYQNSAFDCKDASKNLNLHQNQTLYKTTSKETALKLCPAVKKLIIQTKLSDFDAIMLDKLNMKLTKLYIGVDNLSLVNFPKFEKLRSLHLVLNSTKEIKIVNYVDKRVLEACFPPTLTRVCLTGIFLTENLLLHLSKLPNLVCLDLIGCLVDTLVSVKYVPLFETFPALDELSLPPSLFSLSSKAKSQVNFTLQNLSVTKLSLYMDQFDEDHFYSQTMRFFPRKLQFLVVFGNYLPLKSWKQLNTVKKFTILFGPNTALASCPQANLTNVKLLSHYVRSPPYIPLEYNPNFHRNHDISLGNMSWQFSLLDWNANGTSHKEMAALRKRMNVREDEEVVIEGIRIPATVIRDRMRRLREDRFAGSPLIHRPDELVANMTREINRILPNNAPPAAPPMPRRMEVRTFGQMRRAAVSRNRRNRSAPPAPALAIEMPPSSSSMRTQPPTPTLTPTPAAQTGTGAVLVNTIPSISPIVTASVVGATTTTSDVSRIGGTTVSANSELNRGFLGTPADSTISTTMNSEMTPITTVTASPERVHAPQGTGQGNGNGNGNENGSNNVNNTNSTN</sequence>
<feature type="compositionally biased region" description="Gly residues" evidence="1">
    <location>
        <begin position="598"/>
        <end position="608"/>
    </location>
</feature>
<dbReference type="EnsemblMetazoa" id="CJA01281.1">
    <property type="protein sequence ID" value="CJA01281.1"/>
    <property type="gene ID" value="WBGene00120485"/>
</dbReference>
<dbReference type="Proteomes" id="UP000005237">
    <property type="component" value="Unassembled WGS sequence"/>
</dbReference>
<evidence type="ECO:0000256" key="1">
    <source>
        <dbReference type="SAM" id="MobiDB-lite"/>
    </source>
</evidence>
<evidence type="ECO:0008006" key="4">
    <source>
        <dbReference type="Google" id="ProtNLM"/>
    </source>
</evidence>
<proteinExistence type="predicted"/>
<feature type="region of interest" description="Disordered" evidence="1">
    <location>
        <begin position="471"/>
        <end position="512"/>
    </location>
</feature>
<evidence type="ECO:0000313" key="3">
    <source>
        <dbReference type="Proteomes" id="UP000005237"/>
    </source>
</evidence>
<keyword evidence="3" id="KW-1185">Reference proteome</keyword>
<organism evidence="2 3">
    <name type="scientific">Caenorhabditis japonica</name>
    <dbReference type="NCBI Taxonomy" id="281687"/>
    <lineage>
        <taxon>Eukaryota</taxon>
        <taxon>Metazoa</taxon>
        <taxon>Ecdysozoa</taxon>
        <taxon>Nematoda</taxon>
        <taxon>Chromadorea</taxon>
        <taxon>Rhabditida</taxon>
        <taxon>Rhabditina</taxon>
        <taxon>Rhabditomorpha</taxon>
        <taxon>Rhabditoidea</taxon>
        <taxon>Rhabditidae</taxon>
        <taxon>Peloderinae</taxon>
        <taxon>Caenorhabditis</taxon>
    </lineage>
</organism>
<dbReference type="AlphaFoldDB" id="A0A8R1HGV7"/>
<dbReference type="SUPFAM" id="SSF52047">
    <property type="entry name" value="RNI-like"/>
    <property type="match status" value="1"/>
</dbReference>
<reference evidence="3" key="1">
    <citation type="submission" date="2010-08" db="EMBL/GenBank/DDBJ databases">
        <authorList>
            <consortium name="Caenorhabditis japonica Sequencing Consortium"/>
            <person name="Wilson R.K."/>
        </authorList>
    </citation>
    <scope>NUCLEOTIDE SEQUENCE [LARGE SCALE GENOMIC DNA]</scope>
    <source>
        <strain evidence="3">DF5081</strain>
    </source>
</reference>
<feature type="region of interest" description="Disordered" evidence="1">
    <location>
        <begin position="586"/>
        <end position="622"/>
    </location>
</feature>
<feature type="compositionally biased region" description="Low complexity" evidence="1">
    <location>
        <begin position="609"/>
        <end position="622"/>
    </location>
</feature>
<protein>
    <recommendedName>
        <fullName evidence="4">F-box domain-containing protein</fullName>
    </recommendedName>
</protein>
<accession>A0A8R1HGV7</accession>